<comment type="caution">
    <text evidence="3">The sequence shown here is derived from an EMBL/GenBank/DDBJ whole genome shotgun (WGS) entry which is preliminary data.</text>
</comment>
<dbReference type="AlphaFoldDB" id="A0A132NC64"/>
<organism evidence="3 5">
    <name type="scientific">Carbonactinospora thermoautotrophica</name>
    <dbReference type="NCBI Taxonomy" id="1469144"/>
    <lineage>
        <taxon>Bacteria</taxon>
        <taxon>Bacillati</taxon>
        <taxon>Actinomycetota</taxon>
        <taxon>Actinomycetes</taxon>
        <taxon>Kitasatosporales</taxon>
        <taxon>Carbonactinosporaceae</taxon>
        <taxon>Carbonactinospora</taxon>
    </lineage>
</organism>
<evidence type="ECO:0000313" key="1">
    <source>
        <dbReference type="EMBL" id="KWX01203.1"/>
    </source>
</evidence>
<dbReference type="EMBL" id="JYIJ01000011">
    <property type="protein sequence ID" value="KWX05549.1"/>
    <property type="molecule type" value="Genomic_DNA"/>
</dbReference>
<dbReference type="Pfam" id="PF22742">
    <property type="entry name" value="PspAB"/>
    <property type="match status" value="1"/>
</dbReference>
<gene>
    <name evidence="1" type="ORF">LI90_2231</name>
    <name evidence="2" type="ORF">TH66_02465</name>
    <name evidence="3" type="ORF">TR74_17715</name>
</gene>
<name>A0A132NC64_9ACTN</name>
<dbReference type="RefSeq" id="WP_066887552.1">
    <property type="nucleotide sequence ID" value="NZ_JYIJ01000011.1"/>
</dbReference>
<dbReference type="Proteomes" id="UP000070598">
    <property type="component" value="Unassembled WGS sequence"/>
</dbReference>
<evidence type="ECO:0000313" key="4">
    <source>
        <dbReference type="Proteomes" id="UP000070188"/>
    </source>
</evidence>
<dbReference type="OrthoDB" id="159886at2"/>
<dbReference type="PATRIC" id="fig|1469144.10.peg.2419"/>
<proteinExistence type="predicted"/>
<reference evidence="5" key="2">
    <citation type="submission" date="2015-02" db="EMBL/GenBank/DDBJ databases">
        <title>Physiological reanalysis, assessment of diazotrophy, and genome sequences of multiple isolates of Streptomyces thermoautotrophicus.</title>
        <authorList>
            <person name="MacKellar D.C."/>
            <person name="Lieber L."/>
            <person name="Norman J."/>
            <person name="Bolger A."/>
            <person name="Tobin C."/>
            <person name="Murray J.W."/>
            <person name="Friesen M."/>
            <person name="Prell J."/>
        </authorList>
    </citation>
    <scope>NUCLEOTIDE SEQUENCE [LARGE SCALE GENOMIC DNA]</scope>
    <source>
        <strain evidence="5">UBT1</strain>
    </source>
</reference>
<keyword evidence="4" id="KW-1185">Reference proteome</keyword>
<evidence type="ECO:0000313" key="2">
    <source>
        <dbReference type="EMBL" id="KWX05549.1"/>
    </source>
</evidence>
<dbReference type="EMBL" id="JYIK01001037">
    <property type="protein sequence ID" value="KWX07751.1"/>
    <property type="molecule type" value="Genomic_DNA"/>
</dbReference>
<protein>
    <submittedName>
        <fullName evidence="3">Uncharacterized protein</fullName>
    </submittedName>
</protein>
<evidence type="ECO:0000313" key="5">
    <source>
        <dbReference type="Proteomes" id="UP000070598"/>
    </source>
</evidence>
<reference evidence="1" key="4">
    <citation type="submission" date="2015-04" db="EMBL/GenBank/DDBJ databases">
        <title>Physiological reanalysis, assessment of diazotrophy, and genome sequences of multiple isolates of Streptomyces thermoautotrophicus.</title>
        <authorList>
            <person name="MacKellar D.C."/>
            <person name="Lieber L."/>
            <person name="Norman J."/>
            <person name="Bolger A."/>
            <person name="Tobin C."/>
            <person name="Murray J.W."/>
            <person name="Woodward J."/>
            <person name="Friesen M."/>
            <person name="Prell J."/>
        </authorList>
    </citation>
    <scope>NUCLEOTIDE SEQUENCE [LARGE SCALE GENOMIC DNA]</scope>
    <source>
        <strain evidence="1">H1</strain>
    </source>
</reference>
<accession>A0A132NC64</accession>
<dbReference type="EMBL" id="LAXD01000001">
    <property type="protein sequence ID" value="KWX01203.1"/>
    <property type="molecule type" value="Genomic_DNA"/>
</dbReference>
<dbReference type="STRING" id="1469144.LI90_2231"/>
<sequence length="191" mass="20050">MRFLDALLGRTRPAKPNLDVLFAIPSAAYTLQAGLGLAPTGVGAVCFKTTEGQAATQAQADALALADAGSGGRTTVSHDEYSYTWVTCRRADADLPALVTALHAINVTLAEAGFGSSLLCTVIGFAAGGDNPRRLGLVYLFKRGTFYPFAPAGGQTRDTALEIQVRAQLGGELPIEPDLSRWFPIWAAPAL</sequence>
<evidence type="ECO:0000313" key="3">
    <source>
        <dbReference type="EMBL" id="KWX07751.1"/>
    </source>
</evidence>
<dbReference type="Proteomes" id="UP000070188">
    <property type="component" value="Unassembled WGS sequence"/>
</dbReference>
<reference evidence="4" key="3">
    <citation type="submission" date="2015-04" db="EMBL/GenBank/DDBJ databases">
        <title>Physiological reanalysis, assessment of diazotrophy, and genome sequences of multiple isolates of Streptomyces thermoautotrophicus.</title>
        <authorList>
            <person name="MacKellar D.C."/>
            <person name="Lieber L."/>
            <person name="Norman J."/>
            <person name="Bolger A."/>
            <person name="Tobin C."/>
            <person name="Murray J.W."/>
            <person name="Chang R."/>
            <person name="Ford T."/>
            <person name="Nguyen P.Q."/>
            <person name="Woodward J."/>
            <person name="Permingeat H."/>
            <person name="Joshi N.S."/>
            <person name="Silver P.A."/>
            <person name="Usadel B."/>
            <person name="Rutherford A.W."/>
            <person name="Friesen M."/>
            <person name="Prell J."/>
        </authorList>
    </citation>
    <scope>NUCLEOTIDE SEQUENCE [LARGE SCALE GENOMIC DNA]</scope>
    <source>
        <strain evidence="4">H1</strain>
    </source>
</reference>
<dbReference type="Proteomes" id="UP000070659">
    <property type="component" value="Unassembled WGS sequence"/>
</dbReference>
<dbReference type="InterPro" id="IPR054383">
    <property type="entry name" value="PspAB-like"/>
</dbReference>
<reference evidence="3 6" key="1">
    <citation type="submission" date="2015-02" db="EMBL/GenBank/DDBJ databases">
        <title>Physiological reanalysis, assessment of diazotrophy, and genome sequences of multiple isolates of Streptomyces thermoautotrophicus.</title>
        <authorList>
            <person name="MacKellar D.C."/>
            <person name="Lieber L."/>
            <person name="Norman J."/>
            <person name="Bolger A."/>
            <person name="Tobin C."/>
            <person name="Murray J.W."/>
            <person name="Prell J."/>
        </authorList>
    </citation>
    <scope>NUCLEOTIDE SEQUENCE [LARGE SCALE GENOMIC DNA]</scope>
    <source>
        <strain evidence="3 6">UBT1</strain>
    </source>
</reference>
<evidence type="ECO:0000313" key="6">
    <source>
        <dbReference type="Proteomes" id="UP000070659"/>
    </source>
</evidence>